<dbReference type="InterPro" id="IPR038765">
    <property type="entry name" value="Papain-like_cys_pep_sf"/>
</dbReference>
<evidence type="ECO:0000256" key="1">
    <source>
        <dbReference type="SAM" id="MobiDB-lite"/>
    </source>
</evidence>
<evidence type="ECO:0000313" key="3">
    <source>
        <dbReference type="EMBL" id="RFU29912.1"/>
    </source>
</evidence>
<dbReference type="PANTHER" id="PTHR12419">
    <property type="entry name" value="OTU DOMAIN CONTAINING PROTEIN"/>
    <property type="match status" value="1"/>
</dbReference>
<feature type="compositionally biased region" description="Polar residues" evidence="1">
    <location>
        <begin position="82"/>
        <end position="102"/>
    </location>
</feature>
<dbReference type="Proteomes" id="UP000258309">
    <property type="component" value="Unassembled WGS sequence"/>
</dbReference>
<dbReference type="PANTHER" id="PTHR12419:SF10">
    <property type="entry name" value="DEUBIQUITINASE OTUD6B"/>
    <property type="match status" value="1"/>
</dbReference>
<dbReference type="OMA" id="YELGAHY"/>
<comment type="caution">
    <text evidence="3">The sequence shown here is derived from an EMBL/GenBank/DDBJ whole genome shotgun (WGS) entry which is preliminary data.</text>
</comment>
<dbReference type="SUPFAM" id="SSF54001">
    <property type="entry name" value="Cysteine proteinases"/>
    <property type="match status" value="1"/>
</dbReference>
<feature type="non-terminal residue" evidence="3">
    <location>
        <position position="1"/>
    </location>
</feature>
<dbReference type="EC" id="3.4.19.12" evidence="3"/>
<accession>A0A3E2H9U8</accession>
<feature type="compositionally biased region" description="Basic residues" evidence="1">
    <location>
        <begin position="26"/>
        <end position="38"/>
    </location>
</feature>
<feature type="compositionally biased region" description="Basic and acidic residues" evidence="1">
    <location>
        <begin position="131"/>
        <end position="140"/>
    </location>
</feature>
<reference evidence="3 4" key="1">
    <citation type="submission" date="2018-05" db="EMBL/GenBank/DDBJ databases">
        <title>Draft genome sequence of Scytalidium lignicola DSM 105466, a ubiquitous saprotrophic fungus.</title>
        <authorList>
            <person name="Buettner E."/>
            <person name="Gebauer A.M."/>
            <person name="Hofrichter M."/>
            <person name="Liers C."/>
            <person name="Kellner H."/>
        </authorList>
    </citation>
    <scope>NUCLEOTIDE SEQUENCE [LARGE SCALE GENOMIC DNA]</scope>
    <source>
        <strain evidence="3 4">DSM 105466</strain>
    </source>
</reference>
<dbReference type="InterPro" id="IPR050704">
    <property type="entry name" value="Peptidase_C85-like"/>
</dbReference>
<proteinExistence type="predicted"/>
<dbReference type="OrthoDB" id="415023at2759"/>
<organism evidence="3 4">
    <name type="scientific">Scytalidium lignicola</name>
    <name type="common">Hyphomycete</name>
    <dbReference type="NCBI Taxonomy" id="5539"/>
    <lineage>
        <taxon>Eukaryota</taxon>
        <taxon>Fungi</taxon>
        <taxon>Dikarya</taxon>
        <taxon>Ascomycota</taxon>
        <taxon>Pezizomycotina</taxon>
        <taxon>Leotiomycetes</taxon>
        <taxon>Leotiomycetes incertae sedis</taxon>
        <taxon>Scytalidium</taxon>
    </lineage>
</organism>
<protein>
    <submittedName>
        <fullName evidence="3">Ubiquitinyl hydrolase 1</fullName>
        <ecNumber evidence="3">3.4.19.12</ecNumber>
    </submittedName>
</protein>
<dbReference type="InterPro" id="IPR049771">
    <property type="entry name" value="OTU2-like_OTU"/>
</dbReference>
<dbReference type="CDD" id="cd22762">
    <property type="entry name" value="OTU_fungi_OTU2-like"/>
    <property type="match status" value="1"/>
</dbReference>
<dbReference type="PROSITE" id="PS50802">
    <property type="entry name" value="OTU"/>
    <property type="match status" value="1"/>
</dbReference>
<feature type="non-terminal residue" evidence="3">
    <location>
        <position position="318"/>
    </location>
</feature>
<dbReference type="STRING" id="5539.A0A3E2H9U8"/>
<dbReference type="EMBL" id="NCSJ02000114">
    <property type="protein sequence ID" value="RFU29912.1"/>
    <property type="molecule type" value="Genomic_DNA"/>
</dbReference>
<dbReference type="Gene3D" id="3.90.70.80">
    <property type="match status" value="1"/>
</dbReference>
<gene>
    <name evidence="3" type="ORF">B7463_g6448</name>
</gene>
<feature type="compositionally biased region" description="Basic and acidic residues" evidence="1">
    <location>
        <begin position="47"/>
        <end position="57"/>
    </location>
</feature>
<dbReference type="InterPro" id="IPR003323">
    <property type="entry name" value="OTU_dom"/>
</dbReference>
<dbReference type="GO" id="GO:0004843">
    <property type="term" value="F:cysteine-type deubiquitinase activity"/>
    <property type="evidence" value="ECO:0007669"/>
    <property type="project" value="UniProtKB-EC"/>
</dbReference>
<name>A0A3E2H9U8_SCYLI</name>
<sequence>MEVLESLEELHTRHRKEQRDLQSRITQKKKGATKKTRKGVNSECEELERQLAERQGRELAALNGELPVPDIDNVPELDGDSSNEGSLPALTSETTAQTNGMKETTEALEKMALSTPSPSEEGQPRKRNRQKERLARRAAEQEAVAAEAEKEAANQPDPKAVERNVMLKEFQARGLTEKLIAPNGHCLFSAVADQLSRAGIPIGAESDAELQETERYKPVRRAAARYMEAHPDDFAAWLEEPLQDHIYKIRDTAEWGGHLELLALAKSYNVEICVLQNGSSQTIEPGTDGKSPLEKIWLAYYRHGFGLGEHYNSVFKAS</sequence>
<dbReference type="GO" id="GO:0016579">
    <property type="term" value="P:protein deubiquitination"/>
    <property type="evidence" value="ECO:0007669"/>
    <property type="project" value="TreeGrafter"/>
</dbReference>
<evidence type="ECO:0000259" key="2">
    <source>
        <dbReference type="PROSITE" id="PS50802"/>
    </source>
</evidence>
<dbReference type="AlphaFoldDB" id="A0A3E2H9U8"/>
<keyword evidence="4" id="KW-1185">Reference proteome</keyword>
<feature type="domain" description="OTU" evidence="2">
    <location>
        <begin position="175"/>
        <end position="317"/>
    </location>
</feature>
<keyword evidence="3" id="KW-0378">Hydrolase</keyword>
<dbReference type="Pfam" id="PF02338">
    <property type="entry name" value="OTU"/>
    <property type="match status" value="1"/>
</dbReference>
<feature type="region of interest" description="Disordered" evidence="1">
    <location>
        <begin position="1"/>
        <end position="159"/>
    </location>
</feature>
<evidence type="ECO:0000313" key="4">
    <source>
        <dbReference type="Proteomes" id="UP000258309"/>
    </source>
</evidence>